<dbReference type="EMBL" id="JBHLUE010000016">
    <property type="protein sequence ID" value="MFC0566012.1"/>
    <property type="molecule type" value="Genomic_DNA"/>
</dbReference>
<sequence length="179" mass="19930">MPTLTAPIERVRESFLAAMAEFRAEGRGDRQDFSMIGSEIRAHADTWSSAEGFARFVAELRAQALPESPRPAGYVPSTTLWWVDGAEYLGRIAVRHRLTPSLLEFGGHIGYDVRPTARRRGHATAMLRAVRPVARELGIDPALLTCDVDNAVSRRVIERNGGVFEDQRGDKLRFWVPTG</sequence>
<dbReference type="PANTHER" id="PTHR39173">
    <property type="entry name" value="ACETYLTRANSFERASE"/>
    <property type="match status" value="1"/>
</dbReference>
<accession>A0ABV6NYZ9</accession>
<evidence type="ECO:0000259" key="1">
    <source>
        <dbReference type="PROSITE" id="PS51186"/>
    </source>
</evidence>
<feature type="domain" description="N-acetyltransferase" evidence="1">
    <location>
        <begin position="40"/>
        <end position="179"/>
    </location>
</feature>
<dbReference type="Gene3D" id="3.40.630.30">
    <property type="match status" value="1"/>
</dbReference>
<evidence type="ECO:0000313" key="3">
    <source>
        <dbReference type="Proteomes" id="UP001589894"/>
    </source>
</evidence>
<dbReference type="Proteomes" id="UP001589894">
    <property type="component" value="Unassembled WGS sequence"/>
</dbReference>
<gene>
    <name evidence="2" type="ORF">ACFFHU_17960</name>
</gene>
<protein>
    <submittedName>
        <fullName evidence="2">GNAT family N-acetyltransferase</fullName>
    </submittedName>
</protein>
<name>A0ABV6NYZ9_9ACTN</name>
<evidence type="ECO:0000313" key="2">
    <source>
        <dbReference type="EMBL" id="MFC0566012.1"/>
    </source>
</evidence>
<dbReference type="InterPro" id="IPR016181">
    <property type="entry name" value="Acyl_CoA_acyltransferase"/>
</dbReference>
<dbReference type="InterPro" id="IPR000182">
    <property type="entry name" value="GNAT_dom"/>
</dbReference>
<reference evidence="2 3" key="1">
    <citation type="submission" date="2024-09" db="EMBL/GenBank/DDBJ databases">
        <authorList>
            <person name="Sun Q."/>
            <person name="Mori K."/>
        </authorList>
    </citation>
    <scope>NUCLEOTIDE SEQUENCE [LARGE SCALE GENOMIC DNA]</scope>
    <source>
        <strain evidence="2 3">TBRC 2205</strain>
    </source>
</reference>
<dbReference type="PANTHER" id="PTHR39173:SF1">
    <property type="entry name" value="ACETYLTRANSFERASE"/>
    <property type="match status" value="1"/>
</dbReference>
<comment type="caution">
    <text evidence="2">The sequence shown here is derived from an EMBL/GenBank/DDBJ whole genome shotgun (WGS) entry which is preliminary data.</text>
</comment>
<dbReference type="Pfam" id="PF13302">
    <property type="entry name" value="Acetyltransf_3"/>
    <property type="match status" value="1"/>
</dbReference>
<organism evidence="2 3">
    <name type="scientific">Plantactinospora siamensis</name>
    <dbReference type="NCBI Taxonomy" id="555372"/>
    <lineage>
        <taxon>Bacteria</taxon>
        <taxon>Bacillati</taxon>
        <taxon>Actinomycetota</taxon>
        <taxon>Actinomycetes</taxon>
        <taxon>Micromonosporales</taxon>
        <taxon>Micromonosporaceae</taxon>
        <taxon>Plantactinospora</taxon>
    </lineage>
</organism>
<proteinExistence type="predicted"/>
<dbReference type="CDD" id="cd04301">
    <property type="entry name" value="NAT_SF"/>
    <property type="match status" value="1"/>
</dbReference>
<dbReference type="SUPFAM" id="SSF55729">
    <property type="entry name" value="Acyl-CoA N-acyltransferases (Nat)"/>
    <property type="match status" value="1"/>
</dbReference>
<keyword evidence="3" id="KW-1185">Reference proteome</keyword>
<dbReference type="RefSeq" id="WP_377340370.1">
    <property type="nucleotide sequence ID" value="NZ_JBHLUE010000016.1"/>
</dbReference>
<dbReference type="PROSITE" id="PS51186">
    <property type="entry name" value="GNAT"/>
    <property type="match status" value="1"/>
</dbReference>